<evidence type="ECO:0000313" key="1">
    <source>
        <dbReference type="EMBL" id="KAB3532097.1"/>
    </source>
</evidence>
<keyword evidence="2" id="KW-1185">Reference proteome</keyword>
<name>A0A833M905_9FIRM</name>
<dbReference type="Proteomes" id="UP000465601">
    <property type="component" value="Unassembled WGS sequence"/>
</dbReference>
<organism evidence="1 2">
    <name type="scientific">Alkaliphilus serpentinus</name>
    <dbReference type="NCBI Taxonomy" id="1482731"/>
    <lineage>
        <taxon>Bacteria</taxon>
        <taxon>Bacillati</taxon>
        <taxon>Bacillota</taxon>
        <taxon>Clostridia</taxon>
        <taxon>Peptostreptococcales</taxon>
        <taxon>Natronincolaceae</taxon>
        <taxon>Alkaliphilus</taxon>
    </lineage>
</organism>
<accession>A0A833M905</accession>
<sequence length="273" mass="29406">MKKLVLIKGAGDLATAVGHKLFRSGFQVVMTDINVPTCIRRTVSFANCIFEEEWEVEGVKAKRALTHLAALDILEEGVIPVIPDPEGVINEKLSFDVVIDAILAKKNLGTYKMKEALVIGLGPGFTAGEDVDVVIETNRGHNLGRIILKGRAEADTGIPGNIVGFSRDRLLKSPVDGVIKNIKKIGDRVIKGDIVATVNGCPVTAAIDGILRGLIYEGIEVKAGLKIGDIDPRIEPSYITTISDKGRCIAGGVLEAILMWENEIGNEELRMQS</sequence>
<dbReference type="EMBL" id="WBZB01000011">
    <property type="protein sequence ID" value="KAB3532097.1"/>
    <property type="molecule type" value="Genomic_DNA"/>
</dbReference>
<comment type="caution">
    <text evidence="1">The sequence shown here is derived from an EMBL/GenBank/DDBJ whole genome shotgun (WGS) entry which is preliminary data.</text>
</comment>
<reference evidence="1 2" key="1">
    <citation type="submission" date="2019-10" db="EMBL/GenBank/DDBJ databases">
        <title>Alkaliphilus serpentinus sp. nov. and Alkaliphilus pronyensis sp. nov., two novel anaerobic alkaliphilic species isolated from the serpentinized-hosted hydrothermal field of the Prony Bay (New Caledonia).</title>
        <authorList>
            <person name="Postec A."/>
        </authorList>
    </citation>
    <scope>NUCLEOTIDE SEQUENCE [LARGE SCALE GENOMIC DNA]</scope>
    <source>
        <strain evidence="1 2">LacT</strain>
    </source>
</reference>
<protein>
    <submittedName>
        <fullName evidence="1">EF2563 family selenium-dependent molybdenum hydroxylase system protein</fullName>
    </submittedName>
</protein>
<dbReference type="OrthoDB" id="9815497at2"/>
<proteinExistence type="predicted"/>
<dbReference type="AlphaFoldDB" id="A0A833M905"/>
<evidence type="ECO:0000313" key="2">
    <source>
        <dbReference type="Proteomes" id="UP000465601"/>
    </source>
</evidence>
<dbReference type="RefSeq" id="WP_151864924.1">
    <property type="nucleotide sequence ID" value="NZ_WBZB01000011.1"/>
</dbReference>
<gene>
    <name evidence="1" type="ORF">F8153_03240</name>
</gene>
<dbReference type="NCBIfam" id="TIGR03309">
    <property type="entry name" value="matur_yqeB"/>
    <property type="match status" value="1"/>
</dbReference>
<dbReference type="InterPro" id="IPR017695">
    <property type="entry name" value="Se-dep_Mo_hydrolase_YqeB"/>
</dbReference>